<name>A0A4R5CUQ8_9ACTN</name>
<dbReference type="Proteomes" id="UP000294739">
    <property type="component" value="Unassembled WGS sequence"/>
</dbReference>
<dbReference type="InterPro" id="IPR011990">
    <property type="entry name" value="TPR-like_helical_dom_sf"/>
</dbReference>
<dbReference type="InParanoid" id="A0A4R5CUQ8"/>
<comment type="caution">
    <text evidence="3">The sequence shown here is derived from an EMBL/GenBank/DDBJ whole genome shotgun (WGS) entry which is preliminary data.</text>
</comment>
<keyword evidence="1" id="KW-0802">TPR repeat</keyword>
<dbReference type="EMBL" id="SMKZ01000032">
    <property type="protein sequence ID" value="TDE03387.1"/>
    <property type="molecule type" value="Genomic_DNA"/>
</dbReference>
<sequence length="274" mass="29516">MSTVTPKENAPQIAGRGAVPGRRRGRAPVVRTAPGRRHAADPVAPPTCSRPAAAAGRVLHAVRERPAVWGPGLRWAHMARTFLTEVQVDRCDASGRAGGDAAVAAQQFESWAADPHPGDCLRPAELYVRAGSLWRLAGDLDRATEAFRRAIRLGGPSTPDPRLHLVQTLLEAGRGDEADAVAAQLNHRDGVDAEAYEMLAHAYQDAGRIDEAHHWFTVGVDRAERDDHEALLTLLIGRAAVRRQLDLPADRHDQEIIAVSTAILQAAVDDAEDA</sequence>
<dbReference type="InterPro" id="IPR019734">
    <property type="entry name" value="TPR_rpt"/>
</dbReference>
<dbReference type="AlphaFoldDB" id="A0A4R5CUQ8"/>
<gene>
    <name evidence="3" type="ORF">E1269_20320</name>
</gene>
<dbReference type="OrthoDB" id="3211351at2"/>
<organism evidence="3 4">
    <name type="scientific">Jiangella asiatica</name>
    <dbReference type="NCBI Taxonomy" id="2530372"/>
    <lineage>
        <taxon>Bacteria</taxon>
        <taxon>Bacillati</taxon>
        <taxon>Actinomycetota</taxon>
        <taxon>Actinomycetes</taxon>
        <taxon>Jiangellales</taxon>
        <taxon>Jiangellaceae</taxon>
        <taxon>Jiangella</taxon>
    </lineage>
</organism>
<evidence type="ECO:0000256" key="2">
    <source>
        <dbReference type="SAM" id="MobiDB-lite"/>
    </source>
</evidence>
<evidence type="ECO:0000313" key="3">
    <source>
        <dbReference type="EMBL" id="TDE03387.1"/>
    </source>
</evidence>
<feature type="region of interest" description="Disordered" evidence="2">
    <location>
        <begin position="1"/>
        <end position="49"/>
    </location>
</feature>
<feature type="repeat" description="TPR" evidence="1">
    <location>
        <begin position="124"/>
        <end position="157"/>
    </location>
</feature>
<evidence type="ECO:0000256" key="1">
    <source>
        <dbReference type="PROSITE-ProRule" id="PRU00339"/>
    </source>
</evidence>
<dbReference type="PROSITE" id="PS50005">
    <property type="entry name" value="TPR"/>
    <property type="match status" value="1"/>
</dbReference>
<accession>A0A4R5CUQ8</accession>
<dbReference type="Gene3D" id="1.25.40.10">
    <property type="entry name" value="Tetratricopeptide repeat domain"/>
    <property type="match status" value="1"/>
</dbReference>
<dbReference type="SUPFAM" id="SSF48452">
    <property type="entry name" value="TPR-like"/>
    <property type="match status" value="1"/>
</dbReference>
<proteinExistence type="predicted"/>
<dbReference type="Pfam" id="PF14559">
    <property type="entry name" value="TPR_19"/>
    <property type="match status" value="1"/>
</dbReference>
<evidence type="ECO:0000313" key="4">
    <source>
        <dbReference type="Proteomes" id="UP000294739"/>
    </source>
</evidence>
<reference evidence="3 4" key="1">
    <citation type="submission" date="2019-03" db="EMBL/GenBank/DDBJ databases">
        <title>Draft genome sequences of novel Actinobacteria.</title>
        <authorList>
            <person name="Sahin N."/>
            <person name="Ay H."/>
            <person name="Saygin H."/>
        </authorList>
    </citation>
    <scope>NUCLEOTIDE SEQUENCE [LARGE SCALE GENOMIC DNA]</scope>
    <source>
        <strain evidence="3 4">5K138</strain>
    </source>
</reference>
<protein>
    <submittedName>
        <fullName evidence="3">Tetratricopeptide repeat protein</fullName>
    </submittedName>
</protein>
<keyword evidence="4" id="KW-1185">Reference proteome</keyword>